<evidence type="ECO:0000256" key="6">
    <source>
        <dbReference type="ARBA" id="ARBA00022840"/>
    </source>
</evidence>
<dbReference type="InterPro" id="IPR027417">
    <property type="entry name" value="P-loop_NTPase"/>
</dbReference>
<dbReference type="PANTHER" id="PTHR24221">
    <property type="entry name" value="ATP-BINDING CASSETTE SUB-FAMILY B"/>
    <property type="match status" value="1"/>
</dbReference>
<dbReference type="InterPro" id="IPR011527">
    <property type="entry name" value="ABC1_TM_dom"/>
</dbReference>
<keyword evidence="8" id="KW-0472">Membrane</keyword>
<dbReference type="SMART" id="SM00382">
    <property type="entry name" value="AAA"/>
    <property type="match status" value="1"/>
</dbReference>
<dbReference type="PANTHER" id="PTHR24221:SF654">
    <property type="entry name" value="ATP-BINDING CASSETTE SUB-FAMILY B MEMBER 6"/>
    <property type="match status" value="1"/>
</dbReference>
<sequence>MANGKQGTIARTFAMARCKKGRYFIGVTCYALGTLATVVPFFAVAFIVRESLASVLAGQGIAAGSVLFWAGASAASIVFGLVASAVGSSITHASAFRALYDLRMRVLEHMGKLSLGFYTGGRSGAVQKMMDSNIEKMESIIAHDFPNIVGAGLSLAALAALMFSTNAVLAVVAFAALAAGFAVQFSAFGGKNGQRIWADLHRIQTDLDAGFAEYVAGMEEEKIFGGSQAASVRLSGLIEATRVHYVAYLKRTTPVFGAFKIITISLLTFILAAGAALVVGDPGNAALVSALVVFLIVGPAVVNPLMELVELGSDLRSLAEKLNQIDAVFAIAPLPEPPKDAPREGHAVRFENVTFSYQPASDPLRRMALDHATFVAEEGRFTALVGPSGGGKSTVGQLLARFWDVEGGAITVGGADVRDLTTATLMDEVAFVFQDTHVFAGTAFDNIAMGRPVTRGQVEGAARAARCHEFVSALPQGYDTLLGDGGHKLSGGEAQRIAIARALLKDAPIVVLDEAMAFTDAENELALRQAIEELLRGRTVLMIAHRLYSIKHADSIVVLDEGRVAEQGVHDDLVAAGGLYAHLWCVQNESEGWHLGGAAAAVAPAEGKEAAHA</sequence>
<keyword evidence="4" id="KW-0812">Transmembrane</keyword>
<evidence type="ECO:0000256" key="3">
    <source>
        <dbReference type="ARBA" id="ARBA00022475"/>
    </source>
</evidence>
<evidence type="ECO:0000256" key="5">
    <source>
        <dbReference type="ARBA" id="ARBA00022741"/>
    </source>
</evidence>
<dbReference type="KEGG" id="egd:GS424_005250"/>
<dbReference type="InterPro" id="IPR003593">
    <property type="entry name" value="AAA+_ATPase"/>
</dbReference>
<dbReference type="FunFam" id="3.40.50.300:FF:000221">
    <property type="entry name" value="Multidrug ABC transporter ATP-binding protein"/>
    <property type="match status" value="1"/>
</dbReference>
<dbReference type="InterPro" id="IPR017871">
    <property type="entry name" value="ABC_transporter-like_CS"/>
</dbReference>
<dbReference type="Pfam" id="PF00005">
    <property type="entry name" value="ABC_tran"/>
    <property type="match status" value="1"/>
</dbReference>
<protein>
    <submittedName>
        <fullName evidence="10">ABC transporter ATP-binding protein</fullName>
    </submittedName>
</protein>
<keyword evidence="3" id="KW-1003">Cell membrane</keyword>
<name>A0A6L7IUQ7_9ACTN</name>
<dbReference type="InterPro" id="IPR003439">
    <property type="entry name" value="ABC_transporter-like_ATP-bd"/>
</dbReference>
<dbReference type="GO" id="GO:0016887">
    <property type="term" value="F:ATP hydrolysis activity"/>
    <property type="evidence" value="ECO:0007669"/>
    <property type="project" value="InterPro"/>
</dbReference>
<dbReference type="Proteomes" id="UP000478463">
    <property type="component" value="Chromosome"/>
</dbReference>
<evidence type="ECO:0000256" key="7">
    <source>
        <dbReference type="ARBA" id="ARBA00022989"/>
    </source>
</evidence>
<dbReference type="GO" id="GO:0005524">
    <property type="term" value="F:ATP binding"/>
    <property type="evidence" value="ECO:0007669"/>
    <property type="project" value="UniProtKB-KW"/>
</dbReference>
<keyword evidence="2" id="KW-0813">Transport</keyword>
<evidence type="ECO:0000256" key="8">
    <source>
        <dbReference type="ARBA" id="ARBA00023136"/>
    </source>
</evidence>
<dbReference type="GO" id="GO:0005886">
    <property type="term" value="C:plasma membrane"/>
    <property type="evidence" value="ECO:0007669"/>
    <property type="project" value="UniProtKB-SubCell"/>
</dbReference>
<comment type="similarity">
    <text evidence="9">Belongs to the ABC transporter superfamily. Siderophore-Fe(3+) uptake transporter (SIUT) (TC 3.A.1.21) family.</text>
</comment>
<dbReference type="SUPFAM" id="SSF52540">
    <property type="entry name" value="P-loop containing nucleoside triphosphate hydrolases"/>
    <property type="match status" value="1"/>
</dbReference>
<reference evidence="10" key="1">
    <citation type="submission" date="2020-10" db="EMBL/GenBank/DDBJ databases">
        <title>Eggerthella sp. nov., isolated from human feces.</title>
        <authorList>
            <person name="Yajun G."/>
        </authorList>
    </citation>
    <scope>NUCLEOTIDE SEQUENCE [LARGE SCALE GENOMIC DNA]</scope>
    <source>
        <strain evidence="10 11">HF-1101</strain>
    </source>
</reference>
<dbReference type="Gene3D" id="1.20.1560.10">
    <property type="entry name" value="ABC transporter type 1, transmembrane domain"/>
    <property type="match status" value="1"/>
</dbReference>
<dbReference type="InterPro" id="IPR039421">
    <property type="entry name" value="Type_1_exporter"/>
</dbReference>
<comment type="subcellular location">
    <subcellularLocation>
        <location evidence="1">Cell inner membrane</location>
        <topology evidence="1">Multi-pass membrane protein</topology>
    </subcellularLocation>
</comment>
<dbReference type="Pfam" id="PF00664">
    <property type="entry name" value="ABC_membrane"/>
    <property type="match status" value="1"/>
</dbReference>
<dbReference type="PROSITE" id="PS50929">
    <property type="entry name" value="ABC_TM1F"/>
    <property type="match status" value="1"/>
</dbReference>
<accession>A0A6L7IUQ7</accession>
<dbReference type="Gene3D" id="3.40.50.300">
    <property type="entry name" value="P-loop containing nucleotide triphosphate hydrolases"/>
    <property type="match status" value="1"/>
</dbReference>
<organism evidence="10">
    <name type="scientific">Eggerthella guodeyinii</name>
    <dbReference type="NCBI Taxonomy" id="2690837"/>
    <lineage>
        <taxon>Bacteria</taxon>
        <taxon>Bacillati</taxon>
        <taxon>Actinomycetota</taxon>
        <taxon>Coriobacteriia</taxon>
        <taxon>Eggerthellales</taxon>
        <taxon>Eggerthellaceae</taxon>
        <taxon>Eggerthella</taxon>
    </lineage>
</organism>
<dbReference type="RefSeq" id="WP_160943117.1">
    <property type="nucleotide sequence ID" value="NZ_CP063310.1"/>
</dbReference>
<keyword evidence="5" id="KW-0547">Nucleotide-binding</keyword>
<evidence type="ECO:0000256" key="1">
    <source>
        <dbReference type="ARBA" id="ARBA00004429"/>
    </source>
</evidence>
<evidence type="ECO:0000256" key="4">
    <source>
        <dbReference type="ARBA" id="ARBA00022692"/>
    </source>
</evidence>
<keyword evidence="6 10" id="KW-0067">ATP-binding</keyword>
<dbReference type="SUPFAM" id="SSF90123">
    <property type="entry name" value="ABC transporter transmembrane region"/>
    <property type="match status" value="1"/>
</dbReference>
<evidence type="ECO:0000313" key="11">
    <source>
        <dbReference type="Proteomes" id="UP000478463"/>
    </source>
</evidence>
<dbReference type="InterPro" id="IPR036640">
    <property type="entry name" value="ABC1_TM_sf"/>
</dbReference>
<gene>
    <name evidence="10" type="ORF">GS424_005250</name>
</gene>
<dbReference type="GO" id="GO:0140359">
    <property type="term" value="F:ABC-type transporter activity"/>
    <property type="evidence" value="ECO:0007669"/>
    <property type="project" value="InterPro"/>
</dbReference>
<evidence type="ECO:0000256" key="9">
    <source>
        <dbReference type="ARBA" id="ARBA00023455"/>
    </source>
</evidence>
<dbReference type="PROSITE" id="PS00211">
    <property type="entry name" value="ABC_TRANSPORTER_1"/>
    <property type="match status" value="1"/>
</dbReference>
<proteinExistence type="inferred from homology"/>
<dbReference type="EMBL" id="CP063310">
    <property type="protein sequence ID" value="QOS69253.1"/>
    <property type="molecule type" value="Genomic_DNA"/>
</dbReference>
<dbReference type="PROSITE" id="PS50893">
    <property type="entry name" value="ABC_TRANSPORTER_2"/>
    <property type="match status" value="1"/>
</dbReference>
<keyword evidence="7" id="KW-1133">Transmembrane helix</keyword>
<evidence type="ECO:0000313" key="10">
    <source>
        <dbReference type="EMBL" id="QOS69253.1"/>
    </source>
</evidence>
<dbReference type="AlphaFoldDB" id="A0A6L7IUQ7"/>
<evidence type="ECO:0000256" key="2">
    <source>
        <dbReference type="ARBA" id="ARBA00022448"/>
    </source>
</evidence>